<dbReference type="RefSeq" id="XP_014670681.1">
    <property type="nucleotide sequence ID" value="XM_014815195.1"/>
</dbReference>
<dbReference type="PANTHER" id="PTHR11010:SF38">
    <property type="entry name" value="LYSOSOMAL PRO-X CARBOXYPEPTIDASE"/>
    <property type="match status" value="1"/>
</dbReference>
<dbReference type="Gene3D" id="1.20.120.980">
    <property type="entry name" value="Serine carboxypeptidase S28, SKS domain"/>
    <property type="match status" value="1"/>
</dbReference>
<evidence type="ECO:0000313" key="8">
    <source>
        <dbReference type="RefSeq" id="XP_014670681.1"/>
    </source>
</evidence>
<dbReference type="InterPro" id="IPR029058">
    <property type="entry name" value="AB_hydrolase_fold"/>
</dbReference>
<dbReference type="Pfam" id="PF05577">
    <property type="entry name" value="Peptidase_S28"/>
    <property type="match status" value="1"/>
</dbReference>
<dbReference type="Gene3D" id="3.40.50.1820">
    <property type="entry name" value="alpha/beta hydrolase"/>
    <property type="match status" value="1"/>
</dbReference>
<feature type="chain" id="PRO_5046528888" evidence="6">
    <location>
        <begin position="23"/>
        <end position="495"/>
    </location>
</feature>
<comment type="similarity">
    <text evidence="1">Belongs to the peptidase S28 family.</text>
</comment>
<reference evidence="8" key="1">
    <citation type="submission" date="2025-08" db="UniProtKB">
        <authorList>
            <consortium name="RefSeq"/>
        </authorList>
    </citation>
    <scope>IDENTIFICATION</scope>
</reference>
<organism evidence="7 8">
    <name type="scientific">Priapulus caudatus</name>
    <name type="common">Priapulid worm</name>
    <dbReference type="NCBI Taxonomy" id="37621"/>
    <lineage>
        <taxon>Eukaryota</taxon>
        <taxon>Metazoa</taxon>
        <taxon>Ecdysozoa</taxon>
        <taxon>Scalidophora</taxon>
        <taxon>Priapulida</taxon>
        <taxon>Priapulimorpha</taxon>
        <taxon>Priapulimorphida</taxon>
        <taxon>Priapulidae</taxon>
        <taxon>Priapulus</taxon>
    </lineage>
</organism>
<keyword evidence="3 6" id="KW-0732">Signal</keyword>
<evidence type="ECO:0000313" key="7">
    <source>
        <dbReference type="Proteomes" id="UP000695022"/>
    </source>
</evidence>
<feature type="signal peptide" evidence="6">
    <location>
        <begin position="1"/>
        <end position="22"/>
    </location>
</feature>
<keyword evidence="7" id="KW-1185">Reference proteome</keyword>
<dbReference type="Proteomes" id="UP000695022">
    <property type="component" value="Unplaced"/>
</dbReference>
<proteinExistence type="inferred from homology"/>
<evidence type="ECO:0000256" key="6">
    <source>
        <dbReference type="SAM" id="SignalP"/>
    </source>
</evidence>
<keyword evidence="5" id="KW-0325">Glycoprotein</keyword>
<gene>
    <name evidence="8" type="primary">LOC106811532</name>
</gene>
<evidence type="ECO:0000256" key="1">
    <source>
        <dbReference type="ARBA" id="ARBA00011079"/>
    </source>
</evidence>
<evidence type="ECO:0000256" key="2">
    <source>
        <dbReference type="ARBA" id="ARBA00022670"/>
    </source>
</evidence>
<evidence type="ECO:0000256" key="3">
    <source>
        <dbReference type="ARBA" id="ARBA00022729"/>
    </source>
</evidence>
<dbReference type="GeneID" id="106811532"/>
<evidence type="ECO:0000256" key="5">
    <source>
        <dbReference type="ARBA" id="ARBA00023180"/>
    </source>
</evidence>
<dbReference type="SUPFAM" id="SSF53474">
    <property type="entry name" value="alpha/beta-Hydrolases"/>
    <property type="match status" value="1"/>
</dbReference>
<accession>A0ABM1EER0</accession>
<dbReference type="InterPro" id="IPR008758">
    <property type="entry name" value="Peptidase_S28"/>
</dbReference>
<keyword evidence="4" id="KW-0378">Hydrolase</keyword>
<protein>
    <submittedName>
        <fullName evidence="8">Lysosomal Pro-X carboxypeptidase-like isoform X1</fullName>
    </submittedName>
</protein>
<dbReference type="InterPro" id="IPR042269">
    <property type="entry name" value="Ser_carbopepase_S28_SKS"/>
</dbReference>
<keyword evidence="2" id="KW-0645">Protease</keyword>
<evidence type="ECO:0000256" key="4">
    <source>
        <dbReference type="ARBA" id="ARBA00022801"/>
    </source>
</evidence>
<dbReference type="PANTHER" id="PTHR11010">
    <property type="entry name" value="PROTEASE S28 PRO-X CARBOXYPEPTIDASE-RELATED"/>
    <property type="match status" value="1"/>
</dbReference>
<sequence length="495" mass="55291">MNMMLCWVQVGLFFILLKDASTFTDSPKYDYEIKYITMKVDHFGFANDDTFELRYLISKEHWDENGGPVFFYTGNEGDITLFCENTGFMWDIAPQFKAMVVFAEHRFYGKSMPYGNLSYSDAAHMDSFTSEQALADYAVLIAYLKSSIPGVSHSSVIAFGGSYGGMLAAWFRIKYPHVVQGALAASAPVLQFEHYTPCDVFNTIVTKDFALAGDSCPKAIRRSWDAITRLAKSSGGLQYISQAMHLCKPLKKDAGALKSWLTEVYGNLAMANYPYPASFLSPMPAWPIKAVCSKLTDPGLHDKQLIDALFKGISVYFNYTGAAECLDVSQATTGALSDEGWGYQACTEMTMPFCADGVNDMFEPSEWNLQSYSDDCYKKWHVRPRPDWVPLYYGGYNITASSNIIFSNGKLDPWSGGGILKSLSDTLVAIIIDEGAHHLDLRASNKDDPPSVIAARKQEVEIIRRWLGEAAGWEQHAQDGRRLVVHDSQVKREHL</sequence>
<name>A0ABM1EER0_PRICU</name>